<dbReference type="Pfam" id="PF01797">
    <property type="entry name" value="Y1_Tnp"/>
    <property type="match status" value="1"/>
</dbReference>
<accession>G8NSP4</accession>
<dbReference type="SMART" id="SM01321">
    <property type="entry name" value="Y1_Tnp"/>
    <property type="match status" value="1"/>
</dbReference>
<dbReference type="HOGENOM" id="CLU_068226_5_0_0"/>
<dbReference type="KEGG" id="gma:AciX8_0794"/>
<dbReference type="NCBIfam" id="NF047646">
    <property type="entry name" value="REP_Tyr_transpos"/>
    <property type="match status" value="1"/>
</dbReference>
<dbReference type="EMBL" id="CP003130">
    <property type="protein sequence ID" value="AEU35143.1"/>
    <property type="molecule type" value="Genomic_DNA"/>
</dbReference>
<dbReference type="InterPro" id="IPR036515">
    <property type="entry name" value="Transposase_17_sf"/>
</dbReference>
<reference evidence="2 3" key="1">
    <citation type="submission" date="2011-11" db="EMBL/GenBank/DDBJ databases">
        <title>Complete sequence of Granulicella mallensis MP5ACTX8.</title>
        <authorList>
            <consortium name="US DOE Joint Genome Institute"/>
            <person name="Lucas S."/>
            <person name="Copeland A."/>
            <person name="Lapidus A."/>
            <person name="Cheng J.-F."/>
            <person name="Goodwin L."/>
            <person name="Pitluck S."/>
            <person name="Peters L."/>
            <person name="Lu M."/>
            <person name="Detter J.C."/>
            <person name="Han C."/>
            <person name="Tapia R."/>
            <person name="Land M."/>
            <person name="Hauser L."/>
            <person name="Kyrpides N."/>
            <person name="Ivanova N."/>
            <person name="Mikhailova N."/>
            <person name="Pagani I."/>
            <person name="Rawat S."/>
            <person name="Mannisto M."/>
            <person name="Haggblom M."/>
            <person name="Woyke T."/>
        </authorList>
    </citation>
    <scope>NUCLEOTIDE SEQUENCE [LARGE SCALE GENOMIC DNA]</scope>
    <source>
        <strain evidence="3">ATCC BAA-1857 / DSM 23137 / MP5ACTX8</strain>
    </source>
</reference>
<dbReference type="Gene3D" id="3.30.70.1290">
    <property type="entry name" value="Transposase IS200-like"/>
    <property type="match status" value="1"/>
</dbReference>
<dbReference type="PANTHER" id="PTHR34322">
    <property type="entry name" value="TRANSPOSASE, Y1_TNP DOMAIN-CONTAINING"/>
    <property type="match status" value="1"/>
</dbReference>
<dbReference type="GO" id="GO:0003677">
    <property type="term" value="F:DNA binding"/>
    <property type="evidence" value="ECO:0007669"/>
    <property type="project" value="InterPro"/>
</dbReference>
<dbReference type="AlphaFoldDB" id="G8NSP4"/>
<dbReference type="GO" id="GO:0004803">
    <property type="term" value="F:transposase activity"/>
    <property type="evidence" value="ECO:0007669"/>
    <property type="project" value="InterPro"/>
</dbReference>
<dbReference type="PANTHER" id="PTHR34322:SF2">
    <property type="entry name" value="TRANSPOSASE IS200-LIKE DOMAIN-CONTAINING PROTEIN"/>
    <property type="match status" value="1"/>
</dbReference>
<dbReference type="SUPFAM" id="SSF143422">
    <property type="entry name" value="Transposase IS200-like"/>
    <property type="match status" value="1"/>
</dbReference>
<keyword evidence="3" id="KW-1185">Reference proteome</keyword>
<dbReference type="Proteomes" id="UP000007113">
    <property type="component" value="Chromosome"/>
</dbReference>
<name>G8NSP4_GRAMM</name>
<evidence type="ECO:0000313" key="2">
    <source>
        <dbReference type="EMBL" id="AEU35143.1"/>
    </source>
</evidence>
<protein>
    <submittedName>
        <fullName evidence="2">Transposase IS200-family protein</fullName>
    </submittedName>
</protein>
<evidence type="ECO:0000313" key="3">
    <source>
        <dbReference type="Proteomes" id="UP000007113"/>
    </source>
</evidence>
<dbReference type="OrthoDB" id="9794403at2"/>
<feature type="domain" description="Transposase IS200-like" evidence="1">
    <location>
        <begin position="60"/>
        <end position="170"/>
    </location>
</feature>
<dbReference type="RefSeq" id="WP_014264025.1">
    <property type="nucleotide sequence ID" value="NC_016631.1"/>
</dbReference>
<gene>
    <name evidence="2" type="ordered locus">AciX8_0794</name>
</gene>
<proteinExistence type="predicted"/>
<dbReference type="STRING" id="682795.AciX8_0794"/>
<dbReference type="eggNOG" id="COG1943">
    <property type="taxonomic scope" value="Bacteria"/>
</dbReference>
<dbReference type="InterPro" id="IPR002686">
    <property type="entry name" value="Transposase_17"/>
</dbReference>
<organism evidence="2 3">
    <name type="scientific">Granulicella mallensis (strain ATCC BAA-1857 / DSM 23137 / MP5ACTX8)</name>
    <dbReference type="NCBI Taxonomy" id="682795"/>
    <lineage>
        <taxon>Bacteria</taxon>
        <taxon>Pseudomonadati</taxon>
        <taxon>Acidobacteriota</taxon>
        <taxon>Terriglobia</taxon>
        <taxon>Terriglobales</taxon>
        <taxon>Acidobacteriaceae</taxon>
        <taxon>Granulicella</taxon>
    </lineage>
</organism>
<sequence>MRPYLLPSPLKLSRTAKAGCPILDARLYARQGGVSRTSATALLTSATLSPMPTGLRRYQQAGDLHHITVSCVRHRPILGTPEARDIFLKLLERTREIYDMNVFGYVVMPTHVHMLVAEPNKAPLSVAMQILKQRFSKTRPEEDVWETRYYDFNVRTEAKRIEKLKYIHRNPVRDGLVKEPDEWLWSSFRSYRYLEPGPVTLSRP</sequence>
<dbReference type="GO" id="GO:0006313">
    <property type="term" value="P:DNA transposition"/>
    <property type="evidence" value="ECO:0007669"/>
    <property type="project" value="InterPro"/>
</dbReference>
<evidence type="ECO:0000259" key="1">
    <source>
        <dbReference type="SMART" id="SM01321"/>
    </source>
</evidence>